<reference evidence="1 2" key="1">
    <citation type="journal article" date="2016" name="Nat. Commun.">
        <title>Thousands of microbial genomes shed light on interconnected biogeochemical processes in an aquifer system.</title>
        <authorList>
            <person name="Anantharaman K."/>
            <person name="Brown C.T."/>
            <person name="Hug L.A."/>
            <person name="Sharon I."/>
            <person name="Castelle C.J."/>
            <person name="Probst A.J."/>
            <person name="Thomas B.C."/>
            <person name="Singh A."/>
            <person name="Wilkins M.J."/>
            <person name="Karaoz U."/>
            <person name="Brodie E.L."/>
            <person name="Williams K.H."/>
            <person name="Hubbard S.S."/>
            <person name="Banfield J.F."/>
        </authorList>
    </citation>
    <scope>NUCLEOTIDE SEQUENCE [LARGE SCALE GENOMIC DNA]</scope>
</reference>
<comment type="caution">
    <text evidence="1">The sequence shown here is derived from an EMBL/GenBank/DDBJ whole genome shotgun (WGS) entry which is preliminary data.</text>
</comment>
<dbReference type="Proteomes" id="UP000177195">
    <property type="component" value="Unassembled WGS sequence"/>
</dbReference>
<gene>
    <name evidence="1" type="ORF">A3I25_00890</name>
</gene>
<evidence type="ECO:0000313" key="2">
    <source>
        <dbReference type="Proteomes" id="UP000177195"/>
    </source>
</evidence>
<name>A0A1F6XQW2_9BACT</name>
<organism evidence="1 2">
    <name type="scientific">Candidatus Nomurabacteria bacterium RIFCSPLOWO2_02_FULL_42_17</name>
    <dbReference type="NCBI Taxonomy" id="1801789"/>
    <lineage>
        <taxon>Bacteria</taxon>
        <taxon>Candidatus Nomuraibacteriota</taxon>
    </lineage>
</organism>
<accession>A0A1F6XQW2</accession>
<sequence>MGGLGKHNYITKTLRIWRDERLAKEDSKLVTGFIKFYNSGFGERIAKILIECCIIHKFSRN</sequence>
<dbReference type="AlphaFoldDB" id="A0A1F6XQW2"/>
<evidence type="ECO:0000313" key="1">
    <source>
        <dbReference type="EMBL" id="OGI96461.1"/>
    </source>
</evidence>
<proteinExistence type="predicted"/>
<protein>
    <submittedName>
        <fullName evidence="1">Uncharacterized protein</fullName>
    </submittedName>
</protein>
<dbReference type="EMBL" id="MFVN01000037">
    <property type="protein sequence ID" value="OGI96461.1"/>
    <property type="molecule type" value="Genomic_DNA"/>
</dbReference>